<protein>
    <recommendedName>
        <fullName evidence="3">DUF4160 domain-containing protein</fullName>
    </recommendedName>
</protein>
<dbReference type="HOGENOM" id="CLU_162083_3_1_6"/>
<dbReference type="EMBL" id="CP001157">
    <property type="protein sequence ID" value="ACO79878.1"/>
    <property type="molecule type" value="Genomic_DNA"/>
</dbReference>
<name>C1DS03_AZOVD</name>
<evidence type="ECO:0000313" key="2">
    <source>
        <dbReference type="Proteomes" id="UP000002424"/>
    </source>
</evidence>
<dbReference type="KEGG" id="avn:Avin_37330"/>
<dbReference type="EnsemblBacteria" id="ACO79878">
    <property type="protein sequence ID" value="ACO79878"/>
    <property type="gene ID" value="Avin_37330"/>
</dbReference>
<keyword evidence="2" id="KW-1185">Reference proteome</keyword>
<accession>C1DS03</accession>
<evidence type="ECO:0008006" key="3">
    <source>
        <dbReference type="Google" id="ProtNLM"/>
    </source>
</evidence>
<dbReference type="Pfam" id="PF13711">
    <property type="entry name" value="DUF4160"/>
    <property type="match status" value="1"/>
</dbReference>
<dbReference type="InterPro" id="IPR025427">
    <property type="entry name" value="DUF4160"/>
</dbReference>
<dbReference type="STRING" id="322710.Avin_37330"/>
<organism evidence="1 2">
    <name type="scientific">Azotobacter vinelandii (strain DJ / ATCC BAA-1303)</name>
    <dbReference type="NCBI Taxonomy" id="322710"/>
    <lineage>
        <taxon>Bacteria</taxon>
        <taxon>Pseudomonadati</taxon>
        <taxon>Pseudomonadota</taxon>
        <taxon>Gammaproteobacteria</taxon>
        <taxon>Pseudomonadales</taxon>
        <taxon>Pseudomonadaceae</taxon>
        <taxon>Azotobacter</taxon>
    </lineage>
</organism>
<evidence type="ECO:0000313" key="1">
    <source>
        <dbReference type="EMBL" id="ACO79878.1"/>
    </source>
</evidence>
<sequence>MQDGRETLVEIASLSVLSGRIARRELAAALAWAAENQALLSAKWEELNP</sequence>
<dbReference type="Proteomes" id="UP000002424">
    <property type="component" value="Chromosome"/>
</dbReference>
<gene>
    <name evidence="1" type="ordered locus">Avin_37330</name>
</gene>
<dbReference type="AlphaFoldDB" id="C1DS03"/>
<proteinExistence type="predicted"/>
<reference evidence="1 2" key="1">
    <citation type="journal article" date="2009" name="J. Bacteriol.">
        <title>Genome sequence of Azotobacter vinelandii, an obligate aerobe specialized to support diverse anaerobic metabolic processes.</title>
        <authorList>
            <person name="Setubal J.C."/>
            <person name="dos Santos P."/>
            <person name="Goldman B.S."/>
            <person name="Ertesvag H."/>
            <person name="Espin G."/>
            <person name="Rubio L.M."/>
            <person name="Valla S."/>
            <person name="Almeida N.F."/>
            <person name="Balasubramanian D."/>
            <person name="Cromes L."/>
            <person name="Curatti L."/>
            <person name="Du Z."/>
            <person name="Godsy E."/>
            <person name="Goodner B."/>
            <person name="Hellner-Burris K."/>
            <person name="Hernandez J.A."/>
            <person name="Houmiel K."/>
            <person name="Imperial J."/>
            <person name="Kennedy C."/>
            <person name="Larson T.J."/>
            <person name="Latreille P."/>
            <person name="Ligon L.S."/>
            <person name="Lu J."/>
            <person name="Maerk M."/>
            <person name="Miller N.M."/>
            <person name="Norton S."/>
            <person name="O'Carroll I.P."/>
            <person name="Paulsen I."/>
            <person name="Raulfs E.C."/>
            <person name="Roemer R."/>
            <person name="Rosser J."/>
            <person name="Segura D."/>
            <person name="Slater S."/>
            <person name="Stricklin S.L."/>
            <person name="Studholme D.J."/>
            <person name="Sun J."/>
            <person name="Viana C.J."/>
            <person name="Wallin E."/>
            <person name="Wang B."/>
            <person name="Wheeler C."/>
            <person name="Zhu H."/>
            <person name="Dean D.R."/>
            <person name="Dixon R."/>
            <person name="Wood D."/>
        </authorList>
    </citation>
    <scope>NUCLEOTIDE SEQUENCE [LARGE SCALE GENOMIC DNA]</scope>
    <source>
        <strain evidence="2">DJ / ATCC BAA-1303</strain>
    </source>
</reference>